<evidence type="ECO:0000256" key="1">
    <source>
        <dbReference type="SAM" id="MobiDB-lite"/>
    </source>
</evidence>
<sequence length="267" mass="32109">MFQIFNIPRVNYNYCRPTIYRIRYIPIESYLLNSIREAQEIEKLRAILYNRLIQQQYKDQLSVKSEISNKQKSKDIVKCNNAENNNNNNDNNIDINANDNQVNESPSPFYYFESHSRFDGEKFIEERKERTIDSEGKIHQSLKRRIDDQWYETEQTEDENGQTVNKETWHNVSEDGIEQFKQDWISNSSQKLGLTENHKKEEEKEQKQIETEKNENFENGKISREEEKEEGMQNEERKEEIKDENQTNDNEKLSFQQNLNDNEMQNE</sequence>
<reference evidence="2 3" key="1">
    <citation type="submission" date="2024-04" db="EMBL/GenBank/DDBJ databases">
        <title>Tritrichomonas musculus Genome.</title>
        <authorList>
            <person name="Alves-Ferreira E."/>
            <person name="Grigg M."/>
            <person name="Lorenzi H."/>
            <person name="Galac M."/>
        </authorList>
    </citation>
    <scope>NUCLEOTIDE SEQUENCE [LARGE SCALE GENOMIC DNA]</scope>
    <source>
        <strain evidence="2 3">EAF2021</strain>
    </source>
</reference>
<accession>A0ABR2H4A6</accession>
<evidence type="ECO:0000313" key="3">
    <source>
        <dbReference type="Proteomes" id="UP001470230"/>
    </source>
</evidence>
<comment type="caution">
    <text evidence="2">The sequence shown here is derived from an EMBL/GenBank/DDBJ whole genome shotgun (WGS) entry which is preliminary data.</text>
</comment>
<protein>
    <submittedName>
        <fullName evidence="2">Uncharacterized protein</fullName>
    </submittedName>
</protein>
<name>A0ABR2H4A6_9EUKA</name>
<dbReference type="Proteomes" id="UP001470230">
    <property type="component" value="Unassembled WGS sequence"/>
</dbReference>
<keyword evidence="3" id="KW-1185">Reference proteome</keyword>
<feature type="compositionally biased region" description="Polar residues" evidence="1">
    <location>
        <begin position="253"/>
        <end position="267"/>
    </location>
</feature>
<evidence type="ECO:0000313" key="2">
    <source>
        <dbReference type="EMBL" id="KAK8841059.1"/>
    </source>
</evidence>
<proteinExistence type="predicted"/>
<gene>
    <name evidence="2" type="ORF">M9Y10_027896</name>
</gene>
<feature type="region of interest" description="Disordered" evidence="1">
    <location>
        <begin position="189"/>
        <end position="267"/>
    </location>
</feature>
<organism evidence="2 3">
    <name type="scientific">Tritrichomonas musculus</name>
    <dbReference type="NCBI Taxonomy" id="1915356"/>
    <lineage>
        <taxon>Eukaryota</taxon>
        <taxon>Metamonada</taxon>
        <taxon>Parabasalia</taxon>
        <taxon>Tritrichomonadida</taxon>
        <taxon>Tritrichomonadidae</taxon>
        <taxon>Tritrichomonas</taxon>
    </lineage>
</organism>
<feature type="compositionally biased region" description="Basic and acidic residues" evidence="1">
    <location>
        <begin position="196"/>
        <end position="252"/>
    </location>
</feature>
<dbReference type="EMBL" id="JAPFFF010000043">
    <property type="protein sequence ID" value="KAK8841059.1"/>
    <property type="molecule type" value="Genomic_DNA"/>
</dbReference>